<protein>
    <submittedName>
        <fullName evidence="1">Uncharacterized protein</fullName>
    </submittedName>
</protein>
<dbReference type="GeneID" id="97607850"/>
<evidence type="ECO:0000313" key="1">
    <source>
        <dbReference type="EMBL" id="PWR75952.1"/>
    </source>
</evidence>
<keyword evidence="2" id="KW-1185">Reference proteome</keyword>
<proteinExistence type="predicted"/>
<accession>A0A2V2N7E0</accession>
<organism evidence="1 2">
    <name type="scientific">Methanospirillum stamsii</name>
    <dbReference type="NCBI Taxonomy" id="1277351"/>
    <lineage>
        <taxon>Archaea</taxon>
        <taxon>Methanobacteriati</taxon>
        <taxon>Methanobacteriota</taxon>
        <taxon>Stenosarchaea group</taxon>
        <taxon>Methanomicrobia</taxon>
        <taxon>Methanomicrobiales</taxon>
        <taxon>Methanospirillaceae</taxon>
        <taxon>Methanospirillum</taxon>
    </lineage>
</organism>
<dbReference type="EMBL" id="QGMZ01000006">
    <property type="protein sequence ID" value="PWR75952.1"/>
    <property type="molecule type" value="Genomic_DNA"/>
</dbReference>
<dbReference type="AlphaFoldDB" id="A0A2V2N7E0"/>
<name>A0A2V2N7E0_9EURY</name>
<comment type="caution">
    <text evidence="1">The sequence shown here is derived from an EMBL/GenBank/DDBJ whole genome shotgun (WGS) entry which is preliminary data.</text>
</comment>
<gene>
    <name evidence="1" type="ORF">DLD82_02515</name>
</gene>
<sequence length="93" mass="10986">MIPPVEERQIRPCYSTDELKRCVHCIMDEMGDIHCNFDMTGESGYAKILNNVVMPNFREIRIKRTYLAEDKLHEVPCIYHLNKKEYAESMIGY</sequence>
<dbReference type="Proteomes" id="UP000245934">
    <property type="component" value="Unassembled WGS sequence"/>
</dbReference>
<evidence type="ECO:0000313" key="2">
    <source>
        <dbReference type="Proteomes" id="UP000245934"/>
    </source>
</evidence>
<reference evidence="1 2" key="1">
    <citation type="submission" date="2018-05" db="EMBL/GenBank/DDBJ databases">
        <title>Draft genome of Methanospirillum stamsii Pt1.</title>
        <authorList>
            <person name="Dueholm M.S."/>
            <person name="Nielsen P.H."/>
            <person name="Bakmann L.F."/>
            <person name="Otzen D.E."/>
        </authorList>
    </citation>
    <scope>NUCLEOTIDE SEQUENCE [LARGE SCALE GENOMIC DNA]</scope>
    <source>
        <strain evidence="1 2">Pt1</strain>
    </source>
</reference>
<dbReference type="RefSeq" id="WP_109939529.1">
    <property type="nucleotide sequence ID" value="NZ_CP176366.1"/>
</dbReference>